<reference evidence="1 2" key="1">
    <citation type="submission" date="2016-05" db="EMBL/GenBank/DDBJ databases">
        <title>Genomic Taxonomy of the Vibrionaceae.</title>
        <authorList>
            <person name="Gomez-Gil B."/>
            <person name="Enciso-Ibarra J."/>
        </authorList>
    </citation>
    <scope>NUCLEOTIDE SEQUENCE [LARGE SCALE GENOMIC DNA]</scope>
    <source>
        <strain evidence="1 2">CAIM 1920</strain>
    </source>
</reference>
<dbReference type="STRING" id="1080227.A8L45_12390"/>
<keyword evidence="2" id="KW-1185">Reference proteome</keyword>
<proteinExistence type="predicted"/>
<protein>
    <recommendedName>
        <fullName evidence="3">DUF2789 domain-containing protein</fullName>
    </recommendedName>
</protein>
<dbReference type="Proteomes" id="UP000094936">
    <property type="component" value="Unassembled WGS sequence"/>
</dbReference>
<dbReference type="OrthoDB" id="5828847at2"/>
<dbReference type="InterPro" id="IPR038086">
    <property type="entry name" value="DUF2789_sf"/>
</dbReference>
<evidence type="ECO:0000313" key="1">
    <source>
        <dbReference type="EMBL" id="ODA32927.1"/>
    </source>
</evidence>
<gene>
    <name evidence="1" type="ORF">A8L45_12390</name>
</gene>
<dbReference type="InterPro" id="IPR021250">
    <property type="entry name" value="DUF2789"/>
</dbReference>
<dbReference type="Gene3D" id="1.10.10.1130">
    <property type="entry name" value="Uncharacterised protein PF10982, DUF2789"/>
    <property type="match status" value="1"/>
</dbReference>
<organism evidence="1 2">
    <name type="scientific">Veronia pacifica</name>
    <dbReference type="NCBI Taxonomy" id="1080227"/>
    <lineage>
        <taxon>Bacteria</taxon>
        <taxon>Pseudomonadati</taxon>
        <taxon>Pseudomonadota</taxon>
        <taxon>Gammaproteobacteria</taxon>
        <taxon>Vibrionales</taxon>
        <taxon>Vibrionaceae</taxon>
        <taxon>Veronia</taxon>
    </lineage>
</organism>
<dbReference type="EMBL" id="LYBM01000021">
    <property type="protein sequence ID" value="ODA32927.1"/>
    <property type="molecule type" value="Genomic_DNA"/>
</dbReference>
<name>A0A1C3EI77_9GAMM</name>
<dbReference type="Pfam" id="PF10982">
    <property type="entry name" value="DUF2789"/>
    <property type="match status" value="1"/>
</dbReference>
<dbReference type="RefSeq" id="WP_068902704.1">
    <property type="nucleotide sequence ID" value="NZ_JBHUIF010000024.1"/>
</dbReference>
<evidence type="ECO:0008006" key="3">
    <source>
        <dbReference type="Google" id="ProtNLM"/>
    </source>
</evidence>
<sequence length="77" mass="8808">MEVFKHNLENLFSQLGLASDSESIEHFLSEHSLSASTPLQEAAFWSLSQKQFLSEALLQDADWSEQIDLLDARLRQE</sequence>
<accession>A0A1C3EI77</accession>
<evidence type="ECO:0000313" key="2">
    <source>
        <dbReference type="Proteomes" id="UP000094936"/>
    </source>
</evidence>
<comment type="caution">
    <text evidence="1">The sequence shown here is derived from an EMBL/GenBank/DDBJ whole genome shotgun (WGS) entry which is preliminary data.</text>
</comment>
<dbReference type="AlphaFoldDB" id="A0A1C3EI77"/>